<dbReference type="AlphaFoldDB" id="A0A378JLC5"/>
<evidence type="ECO:0000313" key="1">
    <source>
        <dbReference type="EMBL" id="STX51488.1"/>
    </source>
</evidence>
<name>A0A378JLC5_9GAMM</name>
<dbReference type="EMBL" id="UGOD01000001">
    <property type="protein sequence ID" value="STX51488.1"/>
    <property type="molecule type" value="Genomic_DNA"/>
</dbReference>
<evidence type="ECO:0000313" key="2">
    <source>
        <dbReference type="Proteomes" id="UP000254794"/>
    </source>
</evidence>
<sequence>MLINMNVLTRFYNSDLKPSGTFDIPSNIDTVGNGMYIGCTKLRTLIVPNNVIKIGLWGFSGCRNLRTLTLPTSLIYISNNAFTNCESLEVIIIDSKKPEEIERIKALLPKDLQNKALGIELAHEVFRLRKLQLDEVTKVPSSNPFFRFFDRNLRHIAKVNTENDANPSLEKKEYPKLKDKVYKDINRFLLNKNPNYQKAKVLIRHEPLPHNQSELEPYAINLKKITTNCNTRVNQKKMKTTTCFEHEPDTQHILR</sequence>
<dbReference type="Pfam" id="PF13306">
    <property type="entry name" value="LRR_5"/>
    <property type="match status" value="1"/>
</dbReference>
<dbReference type="Proteomes" id="UP000254794">
    <property type="component" value="Unassembled WGS sequence"/>
</dbReference>
<evidence type="ECO:0008006" key="3">
    <source>
        <dbReference type="Google" id="ProtNLM"/>
    </source>
</evidence>
<dbReference type="Gene3D" id="3.80.10.10">
    <property type="entry name" value="Ribonuclease Inhibitor"/>
    <property type="match status" value="1"/>
</dbReference>
<dbReference type="InterPro" id="IPR032675">
    <property type="entry name" value="LRR_dom_sf"/>
</dbReference>
<organism evidence="1 2">
    <name type="scientific">Legionella busanensis</name>
    <dbReference type="NCBI Taxonomy" id="190655"/>
    <lineage>
        <taxon>Bacteria</taxon>
        <taxon>Pseudomonadati</taxon>
        <taxon>Pseudomonadota</taxon>
        <taxon>Gammaproteobacteria</taxon>
        <taxon>Legionellales</taxon>
        <taxon>Legionellaceae</taxon>
        <taxon>Legionella</taxon>
    </lineage>
</organism>
<dbReference type="RefSeq" id="WP_115331121.1">
    <property type="nucleotide sequence ID" value="NZ_CAAAHP010000001.1"/>
</dbReference>
<dbReference type="InterPro" id="IPR026906">
    <property type="entry name" value="LRR_5"/>
</dbReference>
<gene>
    <name evidence="1" type="ORF">NCTC13316_01583</name>
</gene>
<dbReference type="SUPFAM" id="SSF52058">
    <property type="entry name" value="L domain-like"/>
    <property type="match status" value="1"/>
</dbReference>
<proteinExistence type="predicted"/>
<keyword evidence="2" id="KW-1185">Reference proteome</keyword>
<protein>
    <recommendedName>
        <fullName evidence="3">Leucine-rich repeat domain-containing protein</fullName>
    </recommendedName>
</protein>
<accession>A0A378JLC5</accession>
<dbReference type="OrthoDB" id="1816793at2"/>
<reference evidence="1 2" key="1">
    <citation type="submission" date="2018-06" db="EMBL/GenBank/DDBJ databases">
        <authorList>
            <consortium name="Pathogen Informatics"/>
            <person name="Doyle S."/>
        </authorList>
    </citation>
    <scope>NUCLEOTIDE SEQUENCE [LARGE SCALE GENOMIC DNA]</scope>
    <source>
        <strain evidence="1 2">NCTC13316</strain>
    </source>
</reference>